<dbReference type="GO" id="GO:0005741">
    <property type="term" value="C:mitochondrial outer membrane"/>
    <property type="evidence" value="ECO:0007669"/>
    <property type="project" value="TreeGrafter"/>
</dbReference>
<evidence type="ECO:0000313" key="2">
    <source>
        <dbReference type="Proteomes" id="UP000193144"/>
    </source>
</evidence>
<accession>A0A1Y2AB77</accession>
<organism evidence="1 2">
    <name type="scientific">Clohesyomyces aquaticus</name>
    <dbReference type="NCBI Taxonomy" id="1231657"/>
    <lineage>
        <taxon>Eukaryota</taxon>
        <taxon>Fungi</taxon>
        <taxon>Dikarya</taxon>
        <taxon>Ascomycota</taxon>
        <taxon>Pezizomycotina</taxon>
        <taxon>Dothideomycetes</taxon>
        <taxon>Pleosporomycetidae</taxon>
        <taxon>Pleosporales</taxon>
        <taxon>Lindgomycetaceae</taxon>
        <taxon>Clohesyomyces</taxon>
    </lineage>
</organism>
<evidence type="ECO:0008006" key="3">
    <source>
        <dbReference type="Google" id="ProtNLM"/>
    </source>
</evidence>
<dbReference type="STRING" id="1231657.A0A1Y2AB77"/>
<dbReference type="GO" id="GO:0000253">
    <property type="term" value="F:3-beta-hydroxysteroid 3-dehydrogenase (NADP+) activity"/>
    <property type="evidence" value="ECO:0007669"/>
    <property type="project" value="TreeGrafter"/>
</dbReference>
<gene>
    <name evidence="1" type="ORF">BCR34DRAFT_209318</name>
</gene>
<keyword evidence="2" id="KW-1185">Reference proteome</keyword>
<dbReference type="EMBL" id="MCFA01000003">
    <property type="protein sequence ID" value="ORY19265.1"/>
    <property type="molecule type" value="Genomic_DNA"/>
</dbReference>
<dbReference type="PANTHER" id="PTHR43647">
    <property type="entry name" value="DEHYDROGENASE"/>
    <property type="match status" value="1"/>
</dbReference>
<sequence>MISNYCGDSPYTHSSAVFTSPHINCHGTVLLTGANGSLAIPAVSYFLSKYPTCTAVLTVRDTTERDPNTTGLRQTIAAVPNALVSIRQPDLASLSAVHTFAAEMHQDVIEGRLPRIVAIICTACSWCINGGLHCSKDGFERSMAVNHIGYLALTLRLLEDMDKVRANRFPV</sequence>
<dbReference type="InterPro" id="IPR051593">
    <property type="entry name" value="Ergosterol_Biosynth_ERG27"/>
</dbReference>
<dbReference type="GO" id="GO:0005811">
    <property type="term" value="C:lipid droplet"/>
    <property type="evidence" value="ECO:0007669"/>
    <property type="project" value="TreeGrafter"/>
</dbReference>
<dbReference type="PANTHER" id="PTHR43647:SF4">
    <property type="entry name" value="KETOREDUCTASE (KR) DOMAIN-CONTAINING PROTEIN"/>
    <property type="match status" value="1"/>
</dbReference>
<dbReference type="AlphaFoldDB" id="A0A1Y2AB77"/>
<dbReference type="SUPFAM" id="SSF51735">
    <property type="entry name" value="NAD(P)-binding Rossmann-fold domains"/>
    <property type="match status" value="1"/>
</dbReference>
<evidence type="ECO:0000313" key="1">
    <source>
        <dbReference type="EMBL" id="ORY19265.1"/>
    </source>
</evidence>
<dbReference type="Proteomes" id="UP000193144">
    <property type="component" value="Unassembled WGS sequence"/>
</dbReference>
<reference evidence="1 2" key="1">
    <citation type="submission" date="2016-07" db="EMBL/GenBank/DDBJ databases">
        <title>Pervasive Adenine N6-methylation of Active Genes in Fungi.</title>
        <authorList>
            <consortium name="DOE Joint Genome Institute"/>
            <person name="Mondo S.J."/>
            <person name="Dannebaum R.O."/>
            <person name="Kuo R.C."/>
            <person name="Labutti K."/>
            <person name="Haridas S."/>
            <person name="Kuo A."/>
            <person name="Salamov A."/>
            <person name="Ahrendt S.R."/>
            <person name="Lipzen A."/>
            <person name="Sullivan W."/>
            <person name="Andreopoulos W.B."/>
            <person name="Clum A."/>
            <person name="Lindquist E."/>
            <person name="Daum C."/>
            <person name="Ramamoorthy G.K."/>
            <person name="Gryganskyi A."/>
            <person name="Culley D."/>
            <person name="Magnuson J.K."/>
            <person name="James T.Y."/>
            <person name="O'Malley M.A."/>
            <person name="Stajich J.E."/>
            <person name="Spatafora J.W."/>
            <person name="Visel A."/>
            <person name="Grigoriev I.V."/>
        </authorList>
    </citation>
    <scope>NUCLEOTIDE SEQUENCE [LARGE SCALE GENOMIC DNA]</scope>
    <source>
        <strain evidence="1 2">CBS 115471</strain>
    </source>
</reference>
<dbReference type="InterPro" id="IPR036291">
    <property type="entry name" value="NAD(P)-bd_dom_sf"/>
</dbReference>
<dbReference type="OrthoDB" id="191139at2759"/>
<dbReference type="GO" id="GO:0005789">
    <property type="term" value="C:endoplasmic reticulum membrane"/>
    <property type="evidence" value="ECO:0007669"/>
    <property type="project" value="TreeGrafter"/>
</dbReference>
<proteinExistence type="predicted"/>
<protein>
    <recommendedName>
        <fullName evidence="3">Ketoreductase (KR) domain-containing protein</fullName>
    </recommendedName>
</protein>
<dbReference type="Gene3D" id="3.40.50.720">
    <property type="entry name" value="NAD(P)-binding Rossmann-like Domain"/>
    <property type="match status" value="1"/>
</dbReference>
<comment type="caution">
    <text evidence="1">The sequence shown here is derived from an EMBL/GenBank/DDBJ whole genome shotgun (WGS) entry which is preliminary data.</text>
</comment>
<name>A0A1Y2AB77_9PLEO</name>